<evidence type="ECO:0000313" key="3">
    <source>
        <dbReference type="Proteomes" id="UP000250235"/>
    </source>
</evidence>
<protein>
    <submittedName>
        <fullName evidence="2">Uncharacterized protein</fullName>
    </submittedName>
</protein>
<proteinExistence type="predicted"/>
<feature type="region of interest" description="Disordered" evidence="1">
    <location>
        <begin position="38"/>
        <end position="59"/>
    </location>
</feature>
<sequence length="225" mass="25865">MWFVITDGPMKKANTATAISDGAPSMFEKPRYEWMIEDNKKGDSPESDESPIQGVGYQNDGHDESKDLYKLVLQDLFIDPKAYEYELVNGSKEEESTPQHVKALSATDNKSKKYAEQIITDAMSLFVKNFAQGFFNQIKMKFTALIMETRSEISWCTRAKLVKDKPAQDIQLSWLRTNISGNLTKMVVNKDYYLEQLRSRLEQNSLNQIKEVLRTDQIGKPAKYR</sequence>
<accession>A0A2Z7BZL2</accession>
<evidence type="ECO:0000256" key="1">
    <source>
        <dbReference type="SAM" id="MobiDB-lite"/>
    </source>
</evidence>
<keyword evidence="3" id="KW-1185">Reference proteome</keyword>
<dbReference type="AlphaFoldDB" id="A0A2Z7BZL2"/>
<organism evidence="2 3">
    <name type="scientific">Dorcoceras hygrometricum</name>
    <dbReference type="NCBI Taxonomy" id="472368"/>
    <lineage>
        <taxon>Eukaryota</taxon>
        <taxon>Viridiplantae</taxon>
        <taxon>Streptophyta</taxon>
        <taxon>Embryophyta</taxon>
        <taxon>Tracheophyta</taxon>
        <taxon>Spermatophyta</taxon>
        <taxon>Magnoliopsida</taxon>
        <taxon>eudicotyledons</taxon>
        <taxon>Gunneridae</taxon>
        <taxon>Pentapetalae</taxon>
        <taxon>asterids</taxon>
        <taxon>lamiids</taxon>
        <taxon>Lamiales</taxon>
        <taxon>Gesneriaceae</taxon>
        <taxon>Didymocarpoideae</taxon>
        <taxon>Trichosporeae</taxon>
        <taxon>Loxocarpinae</taxon>
        <taxon>Dorcoceras</taxon>
    </lineage>
</organism>
<evidence type="ECO:0000313" key="2">
    <source>
        <dbReference type="EMBL" id="KZV37650.1"/>
    </source>
</evidence>
<dbReference type="EMBL" id="KV002540">
    <property type="protein sequence ID" value="KZV37650.1"/>
    <property type="molecule type" value="Genomic_DNA"/>
</dbReference>
<name>A0A2Z7BZL2_9LAMI</name>
<dbReference type="OrthoDB" id="1738629at2759"/>
<gene>
    <name evidence="2" type="ORF">F511_03956</name>
</gene>
<dbReference type="Proteomes" id="UP000250235">
    <property type="component" value="Unassembled WGS sequence"/>
</dbReference>
<reference evidence="2 3" key="1">
    <citation type="journal article" date="2015" name="Proc. Natl. Acad. Sci. U.S.A.">
        <title>The resurrection genome of Boea hygrometrica: A blueprint for survival of dehydration.</title>
        <authorList>
            <person name="Xiao L."/>
            <person name="Yang G."/>
            <person name="Zhang L."/>
            <person name="Yang X."/>
            <person name="Zhao S."/>
            <person name="Ji Z."/>
            <person name="Zhou Q."/>
            <person name="Hu M."/>
            <person name="Wang Y."/>
            <person name="Chen M."/>
            <person name="Xu Y."/>
            <person name="Jin H."/>
            <person name="Xiao X."/>
            <person name="Hu G."/>
            <person name="Bao F."/>
            <person name="Hu Y."/>
            <person name="Wan P."/>
            <person name="Li L."/>
            <person name="Deng X."/>
            <person name="Kuang T."/>
            <person name="Xiang C."/>
            <person name="Zhu J.K."/>
            <person name="Oliver M.J."/>
            <person name="He Y."/>
        </authorList>
    </citation>
    <scope>NUCLEOTIDE SEQUENCE [LARGE SCALE GENOMIC DNA]</scope>
    <source>
        <strain evidence="3">cv. XS01</strain>
    </source>
</reference>